<sequence>MKRPRPCSIADALAVIGEKHSLLVLREVFYGVRRFDGLVANIGAPRDILAARLRRLVEAGVLEKVPYQEHPPRFEYHLTDAGRELRPVLLTLMQWGDRHLADVPPVVFEHACGADLEPRVVCRACGEEPTEGSLTARFRDPGWTAAGAAAATDKA</sequence>
<dbReference type="RefSeq" id="WP_183644937.1">
    <property type="nucleotide sequence ID" value="NZ_JACIBV010000001.1"/>
</dbReference>
<name>A0A7W5UVN6_9ACTN</name>
<dbReference type="InterPro" id="IPR036388">
    <property type="entry name" value="WH-like_DNA-bd_sf"/>
</dbReference>
<feature type="domain" description="HTH hxlR-type" evidence="4">
    <location>
        <begin position="7"/>
        <end position="104"/>
    </location>
</feature>
<evidence type="ECO:0000256" key="1">
    <source>
        <dbReference type="ARBA" id="ARBA00023015"/>
    </source>
</evidence>
<dbReference type="Proteomes" id="UP000579945">
    <property type="component" value="Unassembled WGS sequence"/>
</dbReference>
<keyword evidence="1" id="KW-0805">Transcription regulation</keyword>
<dbReference type="GeneID" id="95387930"/>
<evidence type="ECO:0000259" key="4">
    <source>
        <dbReference type="PROSITE" id="PS51118"/>
    </source>
</evidence>
<evidence type="ECO:0000313" key="5">
    <source>
        <dbReference type="EMBL" id="MBB3725506.1"/>
    </source>
</evidence>
<dbReference type="GO" id="GO:0003677">
    <property type="term" value="F:DNA binding"/>
    <property type="evidence" value="ECO:0007669"/>
    <property type="project" value="UniProtKB-KW"/>
</dbReference>
<dbReference type="SUPFAM" id="SSF46785">
    <property type="entry name" value="Winged helix' DNA-binding domain"/>
    <property type="match status" value="1"/>
</dbReference>
<reference evidence="5 6" key="1">
    <citation type="submission" date="2020-08" db="EMBL/GenBank/DDBJ databases">
        <title>Sequencing the genomes of 1000 actinobacteria strains.</title>
        <authorList>
            <person name="Klenk H.-P."/>
        </authorList>
    </citation>
    <scope>NUCLEOTIDE SEQUENCE [LARGE SCALE GENOMIC DNA]</scope>
    <source>
        <strain evidence="5 6">DSM 44320</strain>
    </source>
</reference>
<organism evidence="5 6">
    <name type="scientific">Nonomuraea dietziae</name>
    <dbReference type="NCBI Taxonomy" id="65515"/>
    <lineage>
        <taxon>Bacteria</taxon>
        <taxon>Bacillati</taxon>
        <taxon>Actinomycetota</taxon>
        <taxon>Actinomycetes</taxon>
        <taxon>Streptosporangiales</taxon>
        <taxon>Streptosporangiaceae</taxon>
        <taxon>Nonomuraea</taxon>
    </lineage>
</organism>
<evidence type="ECO:0000256" key="3">
    <source>
        <dbReference type="ARBA" id="ARBA00023163"/>
    </source>
</evidence>
<keyword evidence="3" id="KW-0804">Transcription</keyword>
<dbReference type="Pfam" id="PF01638">
    <property type="entry name" value="HxlR"/>
    <property type="match status" value="1"/>
</dbReference>
<dbReference type="InterPro" id="IPR002577">
    <property type="entry name" value="HTH_HxlR"/>
</dbReference>
<keyword evidence="2 5" id="KW-0238">DNA-binding</keyword>
<protein>
    <submittedName>
        <fullName evidence="5">DNA-binding HxlR family transcriptional regulator</fullName>
    </submittedName>
</protein>
<dbReference type="PANTHER" id="PTHR33204:SF18">
    <property type="entry name" value="TRANSCRIPTIONAL REGULATORY PROTEIN"/>
    <property type="match status" value="1"/>
</dbReference>
<dbReference type="AlphaFoldDB" id="A0A7W5UVN6"/>
<proteinExistence type="predicted"/>
<dbReference type="PROSITE" id="PS51118">
    <property type="entry name" value="HTH_HXLR"/>
    <property type="match status" value="1"/>
</dbReference>
<evidence type="ECO:0000313" key="6">
    <source>
        <dbReference type="Proteomes" id="UP000579945"/>
    </source>
</evidence>
<dbReference type="EMBL" id="JACIBV010000001">
    <property type="protein sequence ID" value="MBB3725506.1"/>
    <property type="molecule type" value="Genomic_DNA"/>
</dbReference>
<dbReference type="InterPro" id="IPR036390">
    <property type="entry name" value="WH_DNA-bd_sf"/>
</dbReference>
<evidence type="ECO:0000256" key="2">
    <source>
        <dbReference type="ARBA" id="ARBA00023125"/>
    </source>
</evidence>
<dbReference type="Gene3D" id="1.10.10.10">
    <property type="entry name" value="Winged helix-like DNA-binding domain superfamily/Winged helix DNA-binding domain"/>
    <property type="match status" value="1"/>
</dbReference>
<comment type="caution">
    <text evidence="5">The sequence shown here is derived from an EMBL/GenBank/DDBJ whole genome shotgun (WGS) entry which is preliminary data.</text>
</comment>
<dbReference type="PANTHER" id="PTHR33204">
    <property type="entry name" value="TRANSCRIPTIONAL REGULATOR, MARR FAMILY"/>
    <property type="match status" value="1"/>
</dbReference>
<accession>A0A7W5UVN6</accession>
<keyword evidence="6" id="KW-1185">Reference proteome</keyword>
<gene>
    <name evidence="5" type="ORF">FHR33_001366</name>
</gene>